<dbReference type="HOGENOM" id="CLU_042688_0_0_1"/>
<dbReference type="InterPro" id="IPR044053">
    <property type="entry name" value="AsaB-like"/>
</dbReference>
<reference evidence="3" key="4">
    <citation type="journal article" date="2015" name="G3 (Bethesda)">
        <title>Genome sequences of three phytopathogenic species of the Magnaporthaceae family of fungi.</title>
        <authorList>
            <person name="Okagaki L.H."/>
            <person name="Nunes C.C."/>
            <person name="Sailsbery J."/>
            <person name="Clay B."/>
            <person name="Brown D."/>
            <person name="John T."/>
            <person name="Oh Y."/>
            <person name="Young N."/>
            <person name="Fitzgerald M."/>
            <person name="Haas B.J."/>
            <person name="Zeng Q."/>
            <person name="Young S."/>
            <person name="Adiconis X."/>
            <person name="Fan L."/>
            <person name="Levin J.Z."/>
            <person name="Mitchell T.K."/>
            <person name="Okubara P.A."/>
            <person name="Farman M.L."/>
            <person name="Kohn L.M."/>
            <person name="Birren B."/>
            <person name="Ma L.-J."/>
            <person name="Dean R.A."/>
        </authorList>
    </citation>
    <scope>NUCLEOTIDE SEQUENCE</scope>
    <source>
        <strain evidence="3">R3-111a-1</strain>
    </source>
</reference>
<keyword evidence="4" id="KW-1185">Reference proteome</keyword>
<evidence type="ECO:0000313" key="3">
    <source>
        <dbReference type="EnsemblFungi" id="EJT68513"/>
    </source>
</evidence>
<dbReference type="AlphaFoldDB" id="J3PK64"/>
<comment type="similarity">
    <text evidence="1">Belongs to the asaB hydroxylase/desaturase family.</text>
</comment>
<dbReference type="PANTHER" id="PTHR34598:SF3">
    <property type="entry name" value="OXIDOREDUCTASE AN1597"/>
    <property type="match status" value="1"/>
</dbReference>
<dbReference type="PANTHER" id="PTHR34598">
    <property type="entry name" value="BLL6449 PROTEIN"/>
    <property type="match status" value="1"/>
</dbReference>
<dbReference type="GeneID" id="20354369"/>
<reference evidence="2" key="2">
    <citation type="submission" date="2010-07" db="EMBL/GenBank/DDBJ databases">
        <authorList>
            <consortium name="The Broad Institute Genome Sequencing Platform"/>
            <consortium name="Broad Institute Genome Sequencing Center for Infectious Disease"/>
            <person name="Ma L.-J."/>
            <person name="Dead R."/>
            <person name="Young S."/>
            <person name="Zeng Q."/>
            <person name="Koehrsen M."/>
            <person name="Alvarado L."/>
            <person name="Berlin A."/>
            <person name="Chapman S.B."/>
            <person name="Chen Z."/>
            <person name="Freedman E."/>
            <person name="Gellesch M."/>
            <person name="Goldberg J."/>
            <person name="Griggs A."/>
            <person name="Gujja S."/>
            <person name="Heilman E.R."/>
            <person name="Heiman D."/>
            <person name="Hepburn T."/>
            <person name="Howarth C."/>
            <person name="Jen D."/>
            <person name="Larson L."/>
            <person name="Mehta T."/>
            <person name="Neiman D."/>
            <person name="Pearson M."/>
            <person name="Roberts A."/>
            <person name="Saif S."/>
            <person name="Shea T."/>
            <person name="Shenoy N."/>
            <person name="Sisk P."/>
            <person name="Stolte C."/>
            <person name="Sykes S."/>
            <person name="Walk T."/>
            <person name="White J."/>
            <person name="Yandava C."/>
            <person name="Haas B."/>
            <person name="Nusbaum C."/>
            <person name="Birren B."/>
        </authorList>
    </citation>
    <scope>NUCLEOTIDE SEQUENCE</scope>
    <source>
        <strain evidence="2">R3-111a-1</strain>
    </source>
</reference>
<dbReference type="VEuPathDB" id="FungiDB:GGTG_13911"/>
<reference evidence="4" key="1">
    <citation type="submission" date="2010-07" db="EMBL/GenBank/DDBJ databases">
        <title>The genome sequence of Gaeumannomyces graminis var. tritici strain R3-111a-1.</title>
        <authorList>
            <consortium name="The Broad Institute Genome Sequencing Platform"/>
            <person name="Ma L.-J."/>
            <person name="Dead R."/>
            <person name="Young S."/>
            <person name="Zeng Q."/>
            <person name="Koehrsen M."/>
            <person name="Alvarado L."/>
            <person name="Berlin A."/>
            <person name="Chapman S.B."/>
            <person name="Chen Z."/>
            <person name="Freedman E."/>
            <person name="Gellesch M."/>
            <person name="Goldberg J."/>
            <person name="Griggs A."/>
            <person name="Gujja S."/>
            <person name="Heilman E.R."/>
            <person name="Heiman D."/>
            <person name="Hepburn T."/>
            <person name="Howarth C."/>
            <person name="Jen D."/>
            <person name="Larson L."/>
            <person name="Mehta T."/>
            <person name="Neiman D."/>
            <person name="Pearson M."/>
            <person name="Roberts A."/>
            <person name="Saif S."/>
            <person name="Shea T."/>
            <person name="Shenoy N."/>
            <person name="Sisk P."/>
            <person name="Stolte C."/>
            <person name="Sykes S."/>
            <person name="Walk T."/>
            <person name="White J."/>
            <person name="Yandava C."/>
            <person name="Haas B."/>
            <person name="Nusbaum C."/>
            <person name="Birren B."/>
        </authorList>
    </citation>
    <scope>NUCLEOTIDE SEQUENCE [LARGE SCALE GENOMIC DNA]</scope>
    <source>
        <strain evidence="4">R3-111a-1</strain>
    </source>
</reference>
<dbReference type="eggNOG" id="ENOG502SPKX">
    <property type="taxonomic scope" value="Eukaryota"/>
</dbReference>
<proteinExistence type="inferred from homology"/>
<gene>
    <name evidence="3" type="primary">20354369</name>
    <name evidence="2" type="ORF">GGTG_13911</name>
</gene>
<sequence>MEWSRLDRMGRGLYGIGKYVPSYGPEADTYGGRNPHCQKKLRSDRESIHLPLSFQLSPKMPAEVSVSLEFIKRLELYEREKPYWLFVGKPDHLDDSKLTNVELEVVPGIPAHDVRNDGHSYTLDEHGFQFVTHQQSFSDFDDEEAIRTHYLPQVEEVIRQNVPYAKRVLLFDWRLRRQMSEEEGNALLSANQIQQRSQILAPSQTVHTDVTEFSLLKRVKVELPEEADELVKGRVQMVNFWRPIRHPAHNWPLFVCDGRSVGTGSLVAVDQITRSFVGDIYYAHHDPAFQWYYMSSMGLDEGVLFKSWDTGTTAPSKVCLHSSSALPEHAIPDSQHPRFSIEARAVVFSDL</sequence>
<evidence type="ECO:0000256" key="1">
    <source>
        <dbReference type="ARBA" id="ARBA00023604"/>
    </source>
</evidence>
<dbReference type="OrthoDB" id="412788at2759"/>
<protein>
    <submittedName>
        <fullName evidence="2 3">Uncharacterized protein</fullName>
    </submittedName>
</protein>
<dbReference type="STRING" id="644352.J3PK64"/>
<organism evidence="2">
    <name type="scientific">Gaeumannomyces tritici (strain R3-111a-1)</name>
    <name type="common">Wheat and barley take-all root rot fungus</name>
    <name type="synonym">Gaeumannomyces graminis var. tritici</name>
    <dbReference type="NCBI Taxonomy" id="644352"/>
    <lineage>
        <taxon>Eukaryota</taxon>
        <taxon>Fungi</taxon>
        <taxon>Dikarya</taxon>
        <taxon>Ascomycota</taxon>
        <taxon>Pezizomycotina</taxon>
        <taxon>Sordariomycetes</taxon>
        <taxon>Sordariomycetidae</taxon>
        <taxon>Magnaporthales</taxon>
        <taxon>Magnaporthaceae</taxon>
        <taxon>Gaeumannomyces</taxon>
    </lineage>
</organism>
<reference evidence="2" key="3">
    <citation type="submission" date="2010-09" db="EMBL/GenBank/DDBJ databases">
        <title>Annotation of Gaeumannomyces graminis var. tritici R3-111a-1.</title>
        <authorList>
            <consortium name="The Broad Institute Genome Sequencing Platform"/>
            <person name="Ma L.-J."/>
            <person name="Dead R."/>
            <person name="Young S.K."/>
            <person name="Zeng Q."/>
            <person name="Gargeya S."/>
            <person name="Fitzgerald M."/>
            <person name="Haas B."/>
            <person name="Abouelleil A."/>
            <person name="Alvarado L."/>
            <person name="Arachchi H.M."/>
            <person name="Berlin A."/>
            <person name="Brown A."/>
            <person name="Chapman S.B."/>
            <person name="Chen Z."/>
            <person name="Dunbar C."/>
            <person name="Freedman E."/>
            <person name="Gearin G."/>
            <person name="Gellesch M."/>
            <person name="Goldberg J."/>
            <person name="Griggs A."/>
            <person name="Gujja S."/>
            <person name="Heiman D."/>
            <person name="Howarth C."/>
            <person name="Larson L."/>
            <person name="Lui A."/>
            <person name="MacDonald P.J.P."/>
            <person name="Mehta T."/>
            <person name="Montmayeur A."/>
            <person name="Murphy C."/>
            <person name="Neiman D."/>
            <person name="Pearson M."/>
            <person name="Priest M."/>
            <person name="Roberts A."/>
            <person name="Saif S."/>
            <person name="Shea T."/>
            <person name="Shenoy N."/>
            <person name="Sisk P."/>
            <person name="Stolte C."/>
            <person name="Sykes S."/>
            <person name="Yandava C."/>
            <person name="Wortman J."/>
            <person name="Nusbaum C."/>
            <person name="Birren B."/>
        </authorList>
    </citation>
    <scope>NUCLEOTIDE SEQUENCE</scope>
    <source>
        <strain evidence="2">R3-111a-1</strain>
    </source>
</reference>
<reference evidence="3" key="5">
    <citation type="submission" date="2018-04" db="UniProtKB">
        <authorList>
            <consortium name="EnsemblFungi"/>
        </authorList>
    </citation>
    <scope>IDENTIFICATION</scope>
    <source>
        <strain evidence="3">R3-111a-1</strain>
    </source>
</reference>
<dbReference type="EMBL" id="GL385471">
    <property type="protein sequence ID" value="EJT68513.1"/>
    <property type="molecule type" value="Genomic_DNA"/>
</dbReference>
<evidence type="ECO:0000313" key="2">
    <source>
        <dbReference type="EMBL" id="EJT68513.1"/>
    </source>
</evidence>
<dbReference type="GO" id="GO:0016491">
    <property type="term" value="F:oxidoreductase activity"/>
    <property type="evidence" value="ECO:0007669"/>
    <property type="project" value="InterPro"/>
</dbReference>
<evidence type="ECO:0000313" key="4">
    <source>
        <dbReference type="Proteomes" id="UP000006039"/>
    </source>
</evidence>
<dbReference type="EnsemblFungi" id="EJT68513">
    <property type="protein sequence ID" value="EJT68513"/>
    <property type="gene ID" value="GGTG_13911"/>
</dbReference>
<name>J3PK64_GAET3</name>
<dbReference type="Proteomes" id="UP000006039">
    <property type="component" value="Unassembled WGS sequence"/>
</dbReference>
<dbReference type="RefSeq" id="XP_009230099.1">
    <property type="nucleotide sequence ID" value="XM_009231835.1"/>
</dbReference>
<accession>J3PK64</accession>
<dbReference type="NCBIfam" id="NF041278">
    <property type="entry name" value="CmcJ_NvfI_EfuI"/>
    <property type="match status" value="1"/>
</dbReference>